<feature type="transmembrane region" description="Helical" evidence="1">
    <location>
        <begin position="39"/>
        <end position="60"/>
    </location>
</feature>
<dbReference type="InterPro" id="IPR016410">
    <property type="entry name" value="Phage_imm"/>
</dbReference>
<accession>A0A5J6HEZ8</accession>
<gene>
    <name evidence="2" type="ORF">CP975_11940</name>
</gene>
<sequence>MLSDLGALAAIVLAVLVGAIYLLPSLIAFNRGVERRWMILFINVFLGGSVIFWLIALYLATRKVKTTEQAPEQAPAAQPAA</sequence>
<dbReference type="AlphaFoldDB" id="A0A5J6HEZ8"/>
<dbReference type="KEGG" id="salw:CP975_11940"/>
<proteinExistence type="predicted"/>
<evidence type="ECO:0000313" key="3">
    <source>
        <dbReference type="Proteomes" id="UP000326553"/>
    </source>
</evidence>
<evidence type="ECO:0000313" key="2">
    <source>
        <dbReference type="EMBL" id="QEV18118.1"/>
    </source>
</evidence>
<dbReference type="OrthoDB" id="9814116at2"/>
<feature type="transmembrane region" description="Helical" evidence="1">
    <location>
        <begin position="6"/>
        <end position="27"/>
    </location>
</feature>
<keyword evidence="3" id="KW-1185">Reference proteome</keyword>
<evidence type="ECO:0000256" key="1">
    <source>
        <dbReference type="SAM" id="Phobius"/>
    </source>
</evidence>
<keyword evidence="1" id="KW-0472">Membrane</keyword>
<reference evidence="2 3" key="1">
    <citation type="submission" date="2017-09" db="EMBL/GenBank/DDBJ databases">
        <authorList>
            <person name="Lee N."/>
            <person name="Cho B.-K."/>
        </authorList>
    </citation>
    <scope>NUCLEOTIDE SEQUENCE [LARGE SCALE GENOMIC DNA]</scope>
    <source>
        <strain evidence="2 3">ATCC 12461</strain>
    </source>
</reference>
<dbReference type="RefSeq" id="WP_055528744.1">
    <property type="nucleotide sequence ID" value="NZ_CP023695.1"/>
</dbReference>
<dbReference type="EMBL" id="CP023695">
    <property type="protein sequence ID" value="QEV18118.1"/>
    <property type="molecule type" value="Genomic_DNA"/>
</dbReference>
<dbReference type="Pfam" id="PF14373">
    <property type="entry name" value="Imm_superinfect"/>
    <property type="match status" value="1"/>
</dbReference>
<organism evidence="2 3">
    <name type="scientific">Streptomyces alboniger</name>
    <dbReference type="NCBI Taxonomy" id="132473"/>
    <lineage>
        <taxon>Bacteria</taxon>
        <taxon>Bacillati</taxon>
        <taxon>Actinomycetota</taxon>
        <taxon>Actinomycetes</taxon>
        <taxon>Kitasatosporales</taxon>
        <taxon>Streptomycetaceae</taxon>
        <taxon>Streptomyces</taxon>
        <taxon>Streptomyces aurantiacus group</taxon>
    </lineage>
</organism>
<protein>
    <submittedName>
        <fullName evidence="2">Superinfection immunity protein</fullName>
    </submittedName>
</protein>
<dbReference type="Proteomes" id="UP000326553">
    <property type="component" value="Chromosome"/>
</dbReference>
<name>A0A5J6HEZ8_STRAD</name>
<keyword evidence="1" id="KW-1133">Transmembrane helix</keyword>
<keyword evidence="1" id="KW-0812">Transmembrane</keyword>